<sequence length="95" mass="10988">MPCSFLYRSANQLASATLFQEMTQSAGCSTTQEQERETEKTKLHCATICRYVASYGRFDYNDVWRKPIRRNASAEVKRTCAVDWEGRHGHFYIPS</sequence>
<organism evidence="1 2">
    <name type="scientific">Xenopus laevis</name>
    <name type="common">African clawed frog</name>
    <dbReference type="NCBI Taxonomy" id="8355"/>
    <lineage>
        <taxon>Eukaryota</taxon>
        <taxon>Metazoa</taxon>
        <taxon>Chordata</taxon>
        <taxon>Craniata</taxon>
        <taxon>Vertebrata</taxon>
        <taxon>Euteleostomi</taxon>
        <taxon>Amphibia</taxon>
        <taxon>Batrachia</taxon>
        <taxon>Anura</taxon>
        <taxon>Pipoidea</taxon>
        <taxon>Pipidae</taxon>
        <taxon>Xenopodinae</taxon>
        <taxon>Xenopus</taxon>
        <taxon>Xenopus</taxon>
    </lineage>
</organism>
<name>A0A974HSW1_XENLA</name>
<evidence type="ECO:0000313" key="1">
    <source>
        <dbReference type="EMBL" id="OCT88666.1"/>
    </source>
</evidence>
<dbReference type="AlphaFoldDB" id="A0A974HSW1"/>
<accession>A0A974HSW1</accession>
<gene>
    <name evidence="1" type="ORF">XELAEV_18017296mg</name>
</gene>
<dbReference type="Proteomes" id="UP000694892">
    <property type="component" value="Chromosome 3L"/>
</dbReference>
<protein>
    <submittedName>
        <fullName evidence="1">Uncharacterized protein</fullName>
    </submittedName>
</protein>
<evidence type="ECO:0000313" key="2">
    <source>
        <dbReference type="Proteomes" id="UP000694892"/>
    </source>
</evidence>
<proteinExistence type="predicted"/>
<reference evidence="2" key="1">
    <citation type="journal article" date="2016" name="Nature">
        <title>Genome evolution in the allotetraploid frog Xenopus laevis.</title>
        <authorList>
            <person name="Session A.M."/>
            <person name="Uno Y."/>
            <person name="Kwon T."/>
            <person name="Chapman J.A."/>
            <person name="Toyoda A."/>
            <person name="Takahashi S."/>
            <person name="Fukui A."/>
            <person name="Hikosaka A."/>
            <person name="Suzuki A."/>
            <person name="Kondo M."/>
            <person name="van Heeringen S.J."/>
            <person name="Quigley I."/>
            <person name="Heinz S."/>
            <person name="Ogino H."/>
            <person name="Ochi H."/>
            <person name="Hellsten U."/>
            <person name="Lyons J.B."/>
            <person name="Simakov O."/>
            <person name="Putnam N."/>
            <person name="Stites J."/>
            <person name="Kuroki Y."/>
            <person name="Tanaka T."/>
            <person name="Michiue T."/>
            <person name="Watanabe M."/>
            <person name="Bogdanovic O."/>
            <person name="Lister R."/>
            <person name="Georgiou G."/>
            <person name="Paranjpe S.S."/>
            <person name="van Kruijsbergen I."/>
            <person name="Shu S."/>
            <person name="Carlson J."/>
            <person name="Kinoshita T."/>
            <person name="Ohta Y."/>
            <person name="Mawaribuchi S."/>
            <person name="Jenkins J."/>
            <person name="Grimwood J."/>
            <person name="Schmutz J."/>
            <person name="Mitros T."/>
            <person name="Mozaffari S.V."/>
            <person name="Suzuki Y."/>
            <person name="Haramoto Y."/>
            <person name="Yamamoto T.S."/>
            <person name="Takagi C."/>
            <person name="Heald R."/>
            <person name="Miller K."/>
            <person name="Haudenschild C."/>
            <person name="Kitzman J."/>
            <person name="Nakayama T."/>
            <person name="Izutsu Y."/>
            <person name="Robert J."/>
            <person name="Fortriede J."/>
            <person name="Burns K."/>
            <person name="Lotay V."/>
            <person name="Karimi K."/>
            <person name="Yasuoka Y."/>
            <person name="Dichmann D.S."/>
            <person name="Flajnik M.F."/>
            <person name="Houston D.W."/>
            <person name="Shendure J."/>
            <person name="DuPasquier L."/>
            <person name="Vize P.D."/>
            <person name="Zorn A.M."/>
            <person name="Ito M."/>
            <person name="Marcotte E.M."/>
            <person name="Wallingford J.B."/>
            <person name="Ito Y."/>
            <person name="Asashima M."/>
            <person name="Ueno N."/>
            <person name="Matsuda Y."/>
            <person name="Veenstra G.J."/>
            <person name="Fujiyama A."/>
            <person name="Harland R.M."/>
            <person name="Taira M."/>
            <person name="Rokhsar D.S."/>
        </authorList>
    </citation>
    <scope>NUCLEOTIDE SEQUENCE [LARGE SCALE GENOMIC DNA]</scope>
    <source>
        <strain evidence="2">J</strain>
    </source>
</reference>
<dbReference type="EMBL" id="CM004470">
    <property type="protein sequence ID" value="OCT88666.1"/>
    <property type="molecule type" value="Genomic_DNA"/>
</dbReference>